<gene>
    <name evidence="1" type="ORF">LCGC14_3115860</name>
</gene>
<accession>A0A0F8YB57</accession>
<dbReference type="EMBL" id="LAZR01067552">
    <property type="protein sequence ID" value="KKK51349.1"/>
    <property type="molecule type" value="Genomic_DNA"/>
</dbReference>
<protein>
    <recommendedName>
        <fullName evidence="2">Calcineurin-like phosphoesterase domain-containing protein</fullName>
    </recommendedName>
</protein>
<proteinExistence type="predicted"/>
<comment type="caution">
    <text evidence="1">The sequence shown here is derived from an EMBL/GenBank/DDBJ whole genome shotgun (WGS) entry which is preliminary data.</text>
</comment>
<organism evidence="1">
    <name type="scientific">marine sediment metagenome</name>
    <dbReference type="NCBI Taxonomy" id="412755"/>
    <lineage>
        <taxon>unclassified sequences</taxon>
        <taxon>metagenomes</taxon>
        <taxon>ecological metagenomes</taxon>
    </lineage>
</organism>
<sequence>FTHGQLIRKWSAYTAKAHYEKYGCCVIHGHCHRLGSFYHRDVKDTYVAYENGCLCNLNPDYCTAPDWQHGWSVVWHQKDYFHVEQVAVVKGRYNYHGKVFGRKKLSATGHYEVEEL</sequence>
<dbReference type="AlphaFoldDB" id="A0A0F8YB57"/>
<reference evidence="1" key="1">
    <citation type="journal article" date="2015" name="Nature">
        <title>Complex archaea that bridge the gap between prokaryotes and eukaryotes.</title>
        <authorList>
            <person name="Spang A."/>
            <person name="Saw J.H."/>
            <person name="Jorgensen S.L."/>
            <person name="Zaremba-Niedzwiedzka K."/>
            <person name="Martijn J."/>
            <person name="Lind A.E."/>
            <person name="van Eijk R."/>
            <person name="Schleper C."/>
            <person name="Guy L."/>
            <person name="Ettema T.J."/>
        </authorList>
    </citation>
    <scope>NUCLEOTIDE SEQUENCE</scope>
</reference>
<evidence type="ECO:0008006" key="2">
    <source>
        <dbReference type="Google" id="ProtNLM"/>
    </source>
</evidence>
<feature type="non-terminal residue" evidence="1">
    <location>
        <position position="1"/>
    </location>
</feature>
<evidence type="ECO:0000313" key="1">
    <source>
        <dbReference type="EMBL" id="KKK51349.1"/>
    </source>
</evidence>
<name>A0A0F8YB57_9ZZZZ</name>